<gene>
    <name evidence="7" type="primary">MED8</name>
    <name evidence="9" type="ORF">IZO911_LOCUS22091</name>
    <name evidence="10" type="ORF">KXQ929_LOCUS10094</name>
</gene>
<dbReference type="PANTHER" id="PTHR13074:SF9">
    <property type="entry name" value="MEDIATOR OF RNA POLYMERASE II TRANSCRIPTION SUBUNIT 8"/>
    <property type="match status" value="1"/>
</dbReference>
<dbReference type="Gene3D" id="1.20.58.1710">
    <property type="match status" value="1"/>
</dbReference>
<organism evidence="9 11">
    <name type="scientific">Adineta steineri</name>
    <dbReference type="NCBI Taxonomy" id="433720"/>
    <lineage>
        <taxon>Eukaryota</taxon>
        <taxon>Metazoa</taxon>
        <taxon>Spiralia</taxon>
        <taxon>Gnathifera</taxon>
        <taxon>Rotifera</taxon>
        <taxon>Eurotatoria</taxon>
        <taxon>Bdelloidea</taxon>
        <taxon>Adinetida</taxon>
        <taxon>Adinetidae</taxon>
        <taxon>Adineta</taxon>
    </lineage>
</organism>
<dbReference type="Proteomes" id="UP000663868">
    <property type="component" value="Unassembled WGS sequence"/>
</dbReference>
<keyword evidence="6 7" id="KW-0539">Nucleus</keyword>
<evidence type="ECO:0000256" key="3">
    <source>
        <dbReference type="ARBA" id="ARBA00023015"/>
    </source>
</evidence>
<dbReference type="InterPro" id="IPR019364">
    <property type="entry name" value="Mediatior_Med8_fun/met"/>
</dbReference>
<evidence type="ECO:0000256" key="2">
    <source>
        <dbReference type="ARBA" id="ARBA00005716"/>
    </source>
</evidence>
<sequence length="252" mass="29038">MDRPTSTAINRATEYDKLQQILDKVRDLKQSLANFFTEYEHGQPSWPTILDQMNVLSSQITTLRTSVRHILPLLRTNSIMPMCLSPENDLTVEQLTERRLSIFNHDFMPQLLRTKNLPEIEERERLLNTNLTSNNNNNSNTMGRSMPAPNEIHTRVQELNLYLDHVTALLRQTKDVTDKSEKQFDLQRFTNQSDTKRLLDAMNYGIGLKAPDTSSSPITTNEQANMNQQMSTQPPRQQAPTLRIKTVSKSNR</sequence>
<evidence type="ECO:0000256" key="5">
    <source>
        <dbReference type="ARBA" id="ARBA00023163"/>
    </source>
</evidence>
<comment type="subunit">
    <text evidence="7">Component of the Mediator complex.</text>
</comment>
<feature type="compositionally biased region" description="Polar residues" evidence="8">
    <location>
        <begin position="212"/>
        <end position="240"/>
    </location>
</feature>
<dbReference type="EMBL" id="CAJOBB010000472">
    <property type="protein sequence ID" value="CAF3687244.1"/>
    <property type="molecule type" value="Genomic_DNA"/>
</dbReference>
<dbReference type="Pfam" id="PF10232">
    <property type="entry name" value="Med8"/>
    <property type="match status" value="1"/>
</dbReference>
<dbReference type="GO" id="GO:0006357">
    <property type="term" value="P:regulation of transcription by RNA polymerase II"/>
    <property type="evidence" value="ECO:0007669"/>
    <property type="project" value="InterPro"/>
</dbReference>
<comment type="similarity">
    <text evidence="2 7">Belongs to the Mediator complex subunit 8 family.</text>
</comment>
<accession>A0A814MST0</accession>
<evidence type="ECO:0000313" key="11">
    <source>
        <dbReference type="Proteomes" id="UP000663860"/>
    </source>
</evidence>
<evidence type="ECO:0000256" key="8">
    <source>
        <dbReference type="SAM" id="MobiDB-lite"/>
    </source>
</evidence>
<dbReference type="GO" id="GO:0070847">
    <property type="term" value="C:core mediator complex"/>
    <property type="evidence" value="ECO:0007669"/>
    <property type="project" value="TreeGrafter"/>
</dbReference>
<feature type="region of interest" description="Disordered" evidence="8">
    <location>
        <begin position="210"/>
        <end position="252"/>
    </location>
</feature>
<comment type="function">
    <text evidence="7">Component of the Mediator complex, a coactivator involved in the regulated transcription of nearly all RNA polymerase II-dependent genes. Mediator functions as a bridge to convey information from gene-specific regulatory proteins to the basal RNA polymerase II transcription machinery. Mediator is recruited to promoters by direct interactions with regulatory proteins and serves as a scaffold for the assembly of a functional preinitiation complex with RNA polymerase II and the general transcription factors.</text>
</comment>
<comment type="subcellular location">
    <subcellularLocation>
        <location evidence="1 7">Nucleus</location>
    </subcellularLocation>
</comment>
<evidence type="ECO:0000256" key="4">
    <source>
        <dbReference type="ARBA" id="ARBA00023159"/>
    </source>
</evidence>
<name>A0A814MST0_9BILA</name>
<dbReference type="EMBL" id="CAJNOE010000243">
    <property type="protein sequence ID" value="CAF1083448.1"/>
    <property type="molecule type" value="Genomic_DNA"/>
</dbReference>
<comment type="caution">
    <text evidence="9">The sequence shown here is derived from an EMBL/GenBank/DDBJ whole genome shotgun (WGS) entry which is preliminary data.</text>
</comment>
<reference evidence="9" key="1">
    <citation type="submission" date="2021-02" db="EMBL/GenBank/DDBJ databases">
        <authorList>
            <person name="Nowell W R."/>
        </authorList>
    </citation>
    <scope>NUCLEOTIDE SEQUENCE</scope>
</reference>
<protein>
    <recommendedName>
        <fullName evidence="7">Mediator of RNA polymerase II transcription subunit 8</fullName>
    </recommendedName>
    <alternativeName>
        <fullName evidence="7">Mediator complex subunit 8</fullName>
    </alternativeName>
</protein>
<keyword evidence="4 7" id="KW-0010">Activator</keyword>
<dbReference type="AlphaFoldDB" id="A0A814MST0"/>
<evidence type="ECO:0000256" key="7">
    <source>
        <dbReference type="RuleBase" id="RU364144"/>
    </source>
</evidence>
<evidence type="ECO:0000313" key="10">
    <source>
        <dbReference type="EMBL" id="CAF3687244.1"/>
    </source>
</evidence>
<keyword evidence="3 7" id="KW-0805">Transcription regulation</keyword>
<dbReference type="GO" id="GO:0000978">
    <property type="term" value="F:RNA polymerase II cis-regulatory region sequence-specific DNA binding"/>
    <property type="evidence" value="ECO:0007669"/>
    <property type="project" value="TreeGrafter"/>
</dbReference>
<dbReference type="Proteomes" id="UP000663860">
    <property type="component" value="Unassembled WGS sequence"/>
</dbReference>
<proteinExistence type="inferred from homology"/>
<dbReference type="PANTHER" id="PTHR13074">
    <property type="entry name" value="MEDIATOR OF RNA POLYMERASE II TRANSCRIPTION SUBUNIT 8"/>
    <property type="match status" value="1"/>
</dbReference>
<dbReference type="GO" id="GO:0003712">
    <property type="term" value="F:transcription coregulator activity"/>
    <property type="evidence" value="ECO:0007669"/>
    <property type="project" value="InterPro"/>
</dbReference>
<evidence type="ECO:0000256" key="1">
    <source>
        <dbReference type="ARBA" id="ARBA00004123"/>
    </source>
</evidence>
<keyword evidence="5 7" id="KW-0804">Transcription</keyword>
<evidence type="ECO:0000313" key="9">
    <source>
        <dbReference type="EMBL" id="CAF1083448.1"/>
    </source>
</evidence>
<evidence type="ECO:0000256" key="6">
    <source>
        <dbReference type="ARBA" id="ARBA00023242"/>
    </source>
</evidence>
<dbReference type="GO" id="GO:0016592">
    <property type="term" value="C:mediator complex"/>
    <property type="evidence" value="ECO:0007669"/>
    <property type="project" value="InterPro"/>
</dbReference>